<dbReference type="OrthoDB" id="9808822at2"/>
<evidence type="ECO:0000256" key="1">
    <source>
        <dbReference type="SAM" id="MobiDB-lite"/>
    </source>
</evidence>
<proteinExistence type="predicted"/>
<reference evidence="3 4" key="1">
    <citation type="submission" date="2019-06" db="EMBL/GenBank/DDBJ databases">
        <authorList>
            <person name="Li F."/>
        </authorList>
    </citation>
    <scope>NUCLEOTIDE SEQUENCE [LARGE SCALE GENOMIC DNA]</scope>
    <source>
        <strain evidence="3 4">10F1D-1</strain>
    </source>
</reference>
<dbReference type="InterPro" id="IPR011629">
    <property type="entry name" value="CobW-like_C"/>
</dbReference>
<dbReference type="RefSeq" id="WP_141161835.1">
    <property type="nucleotide sequence ID" value="NZ_VHQG01000001.1"/>
</dbReference>
<dbReference type="Pfam" id="PF07683">
    <property type="entry name" value="CobW_C"/>
    <property type="match status" value="1"/>
</dbReference>
<dbReference type="InterPro" id="IPR051927">
    <property type="entry name" value="Zn_Chap_cDPG_Synth"/>
</dbReference>
<sequence length="352" mass="37195">MHSPRFRIVLGPDPIARRRTADRLADLTEVRATHLHDAHDSCADACRSVAAAVDAGIAAGRGRVISAPSDTRPQHLFELLGSAAEHTSLIVHVDPALLLVELADERLIDDGEHQGSLIARSSVLVEQIEHADALVVDHRRAPDADALSRLLALLSHLAPDARLVLPRGAHWRDRARSAGSAGAGPGAASSSHRGLAAGAGPRRIPVEPGWVKVLNGDHAPAFADPRVSTLRYTNPVPFHPRRVLALLQGGWSHGDHGAIIRSAGFCRFATRPGVTGFWDQAGGSIGIEPAARDTADGPLSVGQDLAITGFALDAAGLTAALDECALRPDELLAGPELWAKLVDPLPEWQPRA</sequence>
<dbReference type="PANTHER" id="PTHR43603">
    <property type="entry name" value="COBW DOMAIN-CONTAINING PROTEIN DDB_G0274527"/>
    <property type="match status" value="1"/>
</dbReference>
<feature type="domain" description="CobW C-terminal" evidence="2">
    <location>
        <begin position="227"/>
        <end position="325"/>
    </location>
</feature>
<dbReference type="Proteomes" id="UP000316252">
    <property type="component" value="Unassembled WGS sequence"/>
</dbReference>
<name>A0A506Y7W9_9MICO</name>
<dbReference type="EMBL" id="VHQG01000001">
    <property type="protein sequence ID" value="TPW77307.1"/>
    <property type="molecule type" value="Genomic_DNA"/>
</dbReference>
<dbReference type="SMART" id="SM00833">
    <property type="entry name" value="CobW_C"/>
    <property type="match status" value="1"/>
</dbReference>
<keyword evidence="4" id="KW-1185">Reference proteome</keyword>
<dbReference type="PANTHER" id="PTHR43603:SF1">
    <property type="entry name" value="ZINC-REGULATED GTPASE METALLOPROTEIN ACTIVATOR 1"/>
    <property type="match status" value="1"/>
</dbReference>
<gene>
    <name evidence="3" type="ORF">FJ657_00950</name>
</gene>
<dbReference type="AlphaFoldDB" id="A0A506Y7W9"/>
<evidence type="ECO:0000259" key="2">
    <source>
        <dbReference type="SMART" id="SM00833"/>
    </source>
</evidence>
<feature type="region of interest" description="Disordered" evidence="1">
    <location>
        <begin position="175"/>
        <end position="199"/>
    </location>
</feature>
<protein>
    <recommendedName>
        <fullName evidence="2">CobW C-terminal domain-containing protein</fullName>
    </recommendedName>
</protein>
<accession>A0A506Y7W9</accession>
<comment type="caution">
    <text evidence="3">The sequence shown here is derived from an EMBL/GenBank/DDBJ whole genome shotgun (WGS) entry which is preliminary data.</text>
</comment>
<organism evidence="3 4">
    <name type="scientific">Schumannella soli</name>
    <dbReference type="NCBI Taxonomy" id="2590779"/>
    <lineage>
        <taxon>Bacteria</taxon>
        <taxon>Bacillati</taxon>
        <taxon>Actinomycetota</taxon>
        <taxon>Actinomycetes</taxon>
        <taxon>Micrococcales</taxon>
        <taxon>Microbacteriaceae</taxon>
        <taxon>Schumannella</taxon>
    </lineage>
</organism>
<evidence type="ECO:0000313" key="4">
    <source>
        <dbReference type="Proteomes" id="UP000316252"/>
    </source>
</evidence>
<evidence type="ECO:0000313" key="3">
    <source>
        <dbReference type="EMBL" id="TPW77307.1"/>
    </source>
</evidence>